<dbReference type="CDD" id="cd21175">
    <property type="entry name" value="LPMO_AA9"/>
    <property type="match status" value="1"/>
</dbReference>
<sequence>MVYDIWANGHRYDGWNANGDLKAYPSDTPAWYTANVGGGPLHPSDANQPQIICAKGGSNANFSAPIAAGADLRLRWWMADQAWPVGHHGPILSYLASCNGPCANVDMAALKFVKLEERGWINGSTYQEGYRASDDLIAHNGSWTVRIPPKLAPGEYVLRHEIIALHVAFTSTGPYSLDGAEFYPQCVSLKVEGSGTKTITDGVDSRSLYKGDEPGLTLNIHSTPDHADYTIPGPPVWSDAN</sequence>
<organism evidence="6 7">
    <name type="scientific">Bimuria novae-zelandiae CBS 107.79</name>
    <dbReference type="NCBI Taxonomy" id="1447943"/>
    <lineage>
        <taxon>Eukaryota</taxon>
        <taxon>Fungi</taxon>
        <taxon>Dikarya</taxon>
        <taxon>Ascomycota</taxon>
        <taxon>Pezizomycotina</taxon>
        <taxon>Dothideomycetes</taxon>
        <taxon>Pleosporomycetidae</taxon>
        <taxon>Pleosporales</taxon>
        <taxon>Massarineae</taxon>
        <taxon>Didymosphaeriaceae</taxon>
        <taxon>Bimuria</taxon>
    </lineage>
</organism>
<dbReference type="EMBL" id="ML976657">
    <property type="protein sequence ID" value="KAF1979827.1"/>
    <property type="molecule type" value="Genomic_DNA"/>
</dbReference>
<keyword evidence="3" id="KW-0964">Secreted</keyword>
<dbReference type="Pfam" id="PF03443">
    <property type="entry name" value="AA9"/>
    <property type="match status" value="1"/>
</dbReference>
<keyword evidence="4" id="KW-1015">Disulfide bond</keyword>
<evidence type="ECO:0000313" key="7">
    <source>
        <dbReference type="Proteomes" id="UP000800036"/>
    </source>
</evidence>
<keyword evidence="7" id="KW-1185">Reference proteome</keyword>
<dbReference type="Proteomes" id="UP000800036">
    <property type="component" value="Unassembled WGS sequence"/>
</dbReference>
<dbReference type="OrthoDB" id="4849160at2759"/>
<evidence type="ECO:0000256" key="3">
    <source>
        <dbReference type="ARBA" id="ARBA00022525"/>
    </source>
</evidence>
<gene>
    <name evidence="6" type="ORF">BU23DRAFT_576699</name>
</gene>
<name>A0A6A5W2Y2_9PLEO</name>
<comment type="subcellular location">
    <subcellularLocation>
        <location evidence="2">Secreted</location>
    </subcellularLocation>
</comment>
<evidence type="ECO:0000256" key="1">
    <source>
        <dbReference type="ARBA" id="ARBA00001973"/>
    </source>
</evidence>
<dbReference type="GO" id="GO:0016787">
    <property type="term" value="F:hydrolase activity"/>
    <property type="evidence" value="ECO:0007669"/>
    <property type="project" value="UniProtKB-KW"/>
</dbReference>
<feature type="domain" description="Auxiliary Activity family 9 catalytic" evidence="5">
    <location>
        <begin position="2"/>
        <end position="229"/>
    </location>
</feature>
<dbReference type="InterPro" id="IPR005103">
    <property type="entry name" value="AA9_LPMO"/>
</dbReference>
<dbReference type="PANTHER" id="PTHR33353">
    <property type="entry name" value="PUTATIVE (AFU_ORTHOLOGUE AFUA_1G12560)-RELATED"/>
    <property type="match status" value="1"/>
</dbReference>
<evidence type="ECO:0000259" key="5">
    <source>
        <dbReference type="Pfam" id="PF03443"/>
    </source>
</evidence>
<dbReference type="GO" id="GO:0005576">
    <property type="term" value="C:extracellular region"/>
    <property type="evidence" value="ECO:0007669"/>
    <property type="project" value="UniProtKB-SubCell"/>
</dbReference>
<dbReference type="PANTHER" id="PTHR33353:SF34">
    <property type="entry name" value="ENDO-BETA-1,4-GLUCANASE D"/>
    <property type="match status" value="1"/>
</dbReference>
<dbReference type="AlphaFoldDB" id="A0A6A5W2Y2"/>
<evidence type="ECO:0000313" key="6">
    <source>
        <dbReference type="EMBL" id="KAF1979827.1"/>
    </source>
</evidence>
<evidence type="ECO:0000256" key="4">
    <source>
        <dbReference type="ARBA" id="ARBA00023157"/>
    </source>
</evidence>
<dbReference type="InterPro" id="IPR049892">
    <property type="entry name" value="AA9"/>
</dbReference>
<dbReference type="Gene3D" id="2.70.50.70">
    <property type="match status" value="1"/>
</dbReference>
<keyword evidence="6" id="KW-0378">Hydrolase</keyword>
<accession>A0A6A5W2Y2</accession>
<reference evidence="6" key="1">
    <citation type="journal article" date="2020" name="Stud. Mycol.">
        <title>101 Dothideomycetes genomes: a test case for predicting lifestyles and emergence of pathogens.</title>
        <authorList>
            <person name="Haridas S."/>
            <person name="Albert R."/>
            <person name="Binder M."/>
            <person name="Bloem J."/>
            <person name="Labutti K."/>
            <person name="Salamov A."/>
            <person name="Andreopoulos B."/>
            <person name="Baker S."/>
            <person name="Barry K."/>
            <person name="Bills G."/>
            <person name="Bluhm B."/>
            <person name="Cannon C."/>
            <person name="Castanera R."/>
            <person name="Culley D."/>
            <person name="Daum C."/>
            <person name="Ezra D."/>
            <person name="Gonzalez J."/>
            <person name="Henrissat B."/>
            <person name="Kuo A."/>
            <person name="Liang C."/>
            <person name="Lipzen A."/>
            <person name="Lutzoni F."/>
            <person name="Magnuson J."/>
            <person name="Mondo S."/>
            <person name="Nolan M."/>
            <person name="Ohm R."/>
            <person name="Pangilinan J."/>
            <person name="Park H.-J."/>
            <person name="Ramirez L."/>
            <person name="Alfaro M."/>
            <person name="Sun H."/>
            <person name="Tritt A."/>
            <person name="Yoshinaga Y."/>
            <person name="Zwiers L.-H."/>
            <person name="Turgeon B."/>
            <person name="Goodwin S."/>
            <person name="Spatafora J."/>
            <person name="Crous P."/>
            <person name="Grigoriev I."/>
        </authorList>
    </citation>
    <scope>NUCLEOTIDE SEQUENCE</scope>
    <source>
        <strain evidence="6">CBS 107.79</strain>
    </source>
</reference>
<evidence type="ECO:0000256" key="2">
    <source>
        <dbReference type="ARBA" id="ARBA00004613"/>
    </source>
</evidence>
<comment type="cofactor">
    <cofactor evidence="1">
        <name>Cu(2+)</name>
        <dbReference type="ChEBI" id="CHEBI:29036"/>
    </cofactor>
</comment>
<proteinExistence type="predicted"/>
<protein>
    <submittedName>
        <fullName evidence="6">Glycoside hydrolase</fullName>
    </submittedName>
</protein>